<keyword evidence="4" id="KW-0175">Coiled coil</keyword>
<sequence length="83" mass="9444">MHSAMSTQQKQARIAALQQEVSELQKIFGEDENADECVSRHIKLLHQYNEAKDAAQILIGKLATYRGTTIRQIHEDYGLTDED</sequence>
<dbReference type="OrthoDB" id="255837at2759"/>
<dbReference type="Proteomes" id="UP000813824">
    <property type="component" value="Unassembled WGS sequence"/>
</dbReference>
<feature type="coiled-coil region" evidence="4">
    <location>
        <begin position="7"/>
        <end position="34"/>
    </location>
</feature>
<reference evidence="5" key="1">
    <citation type="journal article" date="2021" name="New Phytol.">
        <title>Evolutionary innovations through gain and loss of genes in the ectomycorrhizal Boletales.</title>
        <authorList>
            <person name="Wu G."/>
            <person name="Miyauchi S."/>
            <person name="Morin E."/>
            <person name="Kuo A."/>
            <person name="Drula E."/>
            <person name="Varga T."/>
            <person name="Kohler A."/>
            <person name="Feng B."/>
            <person name="Cao Y."/>
            <person name="Lipzen A."/>
            <person name="Daum C."/>
            <person name="Hundley H."/>
            <person name="Pangilinan J."/>
            <person name="Johnson J."/>
            <person name="Barry K."/>
            <person name="LaButti K."/>
            <person name="Ng V."/>
            <person name="Ahrendt S."/>
            <person name="Min B."/>
            <person name="Choi I.G."/>
            <person name="Park H."/>
            <person name="Plett J.M."/>
            <person name="Magnuson J."/>
            <person name="Spatafora J.W."/>
            <person name="Nagy L.G."/>
            <person name="Henrissat B."/>
            <person name="Grigoriev I.V."/>
            <person name="Yang Z.L."/>
            <person name="Xu J."/>
            <person name="Martin F.M."/>
        </authorList>
    </citation>
    <scope>NUCLEOTIDE SEQUENCE</scope>
    <source>
        <strain evidence="5">KKN 215</strain>
    </source>
</reference>
<accession>A0A8K0XMV3</accession>
<dbReference type="EMBL" id="JAEVFJ010000025">
    <property type="protein sequence ID" value="KAH8094698.1"/>
    <property type="molecule type" value="Genomic_DNA"/>
</dbReference>
<dbReference type="Pfam" id="PF07061">
    <property type="entry name" value="Swi5"/>
    <property type="match status" value="1"/>
</dbReference>
<dbReference type="GO" id="GO:0034974">
    <property type="term" value="C:Swi5-Swi2 complex"/>
    <property type="evidence" value="ECO:0007669"/>
    <property type="project" value="TreeGrafter"/>
</dbReference>
<keyword evidence="6" id="KW-1185">Reference proteome</keyword>
<organism evidence="5 6">
    <name type="scientific">Cristinia sonorae</name>
    <dbReference type="NCBI Taxonomy" id="1940300"/>
    <lineage>
        <taxon>Eukaryota</taxon>
        <taxon>Fungi</taxon>
        <taxon>Dikarya</taxon>
        <taxon>Basidiomycota</taxon>
        <taxon>Agaricomycotina</taxon>
        <taxon>Agaricomycetes</taxon>
        <taxon>Agaricomycetidae</taxon>
        <taxon>Agaricales</taxon>
        <taxon>Pleurotineae</taxon>
        <taxon>Stephanosporaceae</taxon>
        <taxon>Cristinia</taxon>
    </lineage>
</organism>
<dbReference type="GO" id="GO:0000709">
    <property type="term" value="P:meiotic joint molecule formation"/>
    <property type="evidence" value="ECO:0007669"/>
    <property type="project" value="TreeGrafter"/>
</dbReference>
<name>A0A8K0XMV3_9AGAR</name>
<gene>
    <name evidence="5" type="ORF">BXZ70DRAFT_354458</name>
</gene>
<proteinExistence type="inferred from homology"/>
<evidence type="ECO:0000256" key="3">
    <source>
        <dbReference type="ARBA" id="ARBA00023204"/>
    </source>
</evidence>
<evidence type="ECO:0000313" key="5">
    <source>
        <dbReference type="EMBL" id="KAH8094698.1"/>
    </source>
</evidence>
<evidence type="ECO:0000256" key="4">
    <source>
        <dbReference type="SAM" id="Coils"/>
    </source>
</evidence>
<evidence type="ECO:0000313" key="6">
    <source>
        <dbReference type="Proteomes" id="UP000813824"/>
    </source>
</evidence>
<dbReference type="Gene3D" id="1.20.5.170">
    <property type="match status" value="1"/>
</dbReference>
<comment type="similarity">
    <text evidence="1">Belongs to the SWI5/SAE3 family.</text>
</comment>
<evidence type="ECO:0000256" key="2">
    <source>
        <dbReference type="ARBA" id="ARBA00022763"/>
    </source>
</evidence>
<keyword evidence="3" id="KW-0234">DNA repair</keyword>
<dbReference type="GO" id="GO:0010772">
    <property type="term" value="P:meiotic DNA recombinase assembly involved in reciprocal meiotic recombination"/>
    <property type="evidence" value="ECO:0007669"/>
    <property type="project" value="TreeGrafter"/>
</dbReference>
<dbReference type="InterPro" id="IPR010760">
    <property type="entry name" value="DNA-repair_Swi5"/>
</dbReference>
<comment type="caution">
    <text evidence="5">The sequence shown here is derived from an EMBL/GenBank/DDBJ whole genome shotgun (WGS) entry which is preliminary data.</text>
</comment>
<dbReference type="AlphaFoldDB" id="A0A8K0XMV3"/>
<evidence type="ECO:0000256" key="1">
    <source>
        <dbReference type="ARBA" id="ARBA00008060"/>
    </source>
</evidence>
<dbReference type="PANTHER" id="PTHR28529:SF2">
    <property type="entry name" value="DNA REPAIR PROTEIN SWI5 HOMOLOG"/>
    <property type="match status" value="1"/>
</dbReference>
<dbReference type="GO" id="GO:0032798">
    <property type="term" value="C:Swi5-Sfr1 complex"/>
    <property type="evidence" value="ECO:0007669"/>
    <property type="project" value="TreeGrafter"/>
</dbReference>
<protein>
    <submittedName>
        <fullName evidence="5">DNA repair protein</fullName>
    </submittedName>
</protein>
<dbReference type="PANTHER" id="PTHR28529">
    <property type="entry name" value="DNA REPAIR PROTEIN SWI5 HOMOLOG"/>
    <property type="match status" value="1"/>
</dbReference>
<keyword evidence="2" id="KW-0227">DNA damage</keyword>